<evidence type="ECO:0000256" key="6">
    <source>
        <dbReference type="ARBA" id="ARBA00022490"/>
    </source>
</evidence>
<dbReference type="CDD" id="cd18803">
    <property type="entry name" value="SF2_C_secA"/>
    <property type="match status" value="1"/>
</dbReference>
<dbReference type="InterPro" id="IPR044722">
    <property type="entry name" value="SecA_SF2_C"/>
</dbReference>
<evidence type="ECO:0000256" key="18">
    <source>
        <dbReference type="SAM" id="MobiDB-lite"/>
    </source>
</evidence>
<dbReference type="GO" id="GO:0005524">
    <property type="term" value="F:ATP binding"/>
    <property type="evidence" value="ECO:0007669"/>
    <property type="project" value="UniProtKB-UniRule"/>
</dbReference>
<evidence type="ECO:0000256" key="13">
    <source>
        <dbReference type="ARBA" id="ARBA00022967"/>
    </source>
</evidence>
<evidence type="ECO:0000259" key="19">
    <source>
        <dbReference type="PROSITE" id="PS51192"/>
    </source>
</evidence>
<dbReference type="EMBL" id="VBOY01000087">
    <property type="protein sequence ID" value="TMQ64404.1"/>
    <property type="molecule type" value="Genomic_DNA"/>
</dbReference>
<evidence type="ECO:0000256" key="1">
    <source>
        <dbReference type="ARBA" id="ARBA00001947"/>
    </source>
</evidence>
<evidence type="ECO:0000256" key="9">
    <source>
        <dbReference type="ARBA" id="ARBA00022741"/>
    </source>
</evidence>
<comment type="similarity">
    <text evidence="3 16 17">Belongs to the SecA family.</text>
</comment>
<dbReference type="PROSITE" id="PS51196">
    <property type="entry name" value="SECA_MOTOR_DEAD"/>
    <property type="match status" value="1"/>
</dbReference>
<dbReference type="Gene3D" id="3.10.450.50">
    <property type="match status" value="1"/>
</dbReference>
<dbReference type="AlphaFoldDB" id="A0A538TLA6"/>
<dbReference type="InterPro" id="IPR000185">
    <property type="entry name" value="SecA"/>
</dbReference>
<dbReference type="Pfam" id="PF07516">
    <property type="entry name" value="SecA_SW"/>
    <property type="match status" value="1"/>
</dbReference>
<dbReference type="GO" id="GO:0017038">
    <property type="term" value="P:protein import"/>
    <property type="evidence" value="ECO:0007669"/>
    <property type="project" value="InterPro"/>
</dbReference>
<evidence type="ECO:0000256" key="2">
    <source>
        <dbReference type="ARBA" id="ARBA00004496"/>
    </source>
</evidence>
<feature type="region of interest" description="Disordered" evidence="18">
    <location>
        <begin position="819"/>
        <end position="863"/>
    </location>
</feature>
<evidence type="ECO:0000256" key="15">
    <source>
        <dbReference type="ARBA" id="ARBA00023136"/>
    </source>
</evidence>
<feature type="domain" description="Helicase ATP-binding" evidence="19">
    <location>
        <begin position="9"/>
        <end position="124"/>
    </location>
</feature>
<comment type="subunit">
    <text evidence="16">Monomer and homodimer. Part of the essential Sec protein translocation apparatus which comprises SecA, SecYEG and auxiliary proteins SecDF. Other proteins may also be involved.</text>
</comment>
<keyword evidence="8" id="KW-0479">Metal-binding</keyword>
<dbReference type="GO" id="GO:0031522">
    <property type="term" value="C:cell envelope Sec protein transport complex"/>
    <property type="evidence" value="ECO:0007669"/>
    <property type="project" value="TreeGrafter"/>
</dbReference>
<evidence type="ECO:0000259" key="20">
    <source>
        <dbReference type="PROSITE" id="PS51194"/>
    </source>
</evidence>
<feature type="binding site" evidence="16">
    <location>
        <position position="505"/>
    </location>
    <ligand>
        <name>ATP</name>
        <dbReference type="ChEBI" id="CHEBI:30616"/>
    </ligand>
</feature>
<dbReference type="NCBIfam" id="TIGR00963">
    <property type="entry name" value="secA"/>
    <property type="match status" value="1"/>
</dbReference>
<dbReference type="InterPro" id="IPR011115">
    <property type="entry name" value="SecA_DEAD"/>
</dbReference>
<evidence type="ECO:0000256" key="16">
    <source>
        <dbReference type="HAMAP-Rule" id="MF_01382"/>
    </source>
</evidence>
<dbReference type="FunFam" id="3.40.50.300:FF:000694">
    <property type="entry name" value="Preprotein translocase subunit SecA"/>
    <property type="match status" value="1"/>
</dbReference>
<comment type="subcellular location">
    <subcellularLocation>
        <location evidence="16">Cell membrane</location>
        <topology evidence="16">Peripheral membrane protein</topology>
        <orientation evidence="16">Cytoplasmic side</orientation>
    </subcellularLocation>
    <subcellularLocation>
        <location evidence="2 16">Cytoplasm</location>
    </subcellularLocation>
    <text evidence="16">Distribution is 50-50.</text>
</comment>
<evidence type="ECO:0000256" key="11">
    <source>
        <dbReference type="ARBA" id="ARBA00022840"/>
    </source>
</evidence>
<dbReference type="InterPro" id="IPR001650">
    <property type="entry name" value="Helicase_C-like"/>
</dbReference>
<dbReference type="PROSITE" id="PS01312">
    <property type="entry name" value="SECA"/>
    <property type="match status" value="1"/>
</dbReference>
<protein>
    <recommendedName>
        <fullName evidence="16 17">Protein translocase subunit SecA</fullName>
        <ecNumber evidence="16">7.4.2.8</ecNumber>
    </recommendedName>
</protein>
<dbReference type="InterPro" id="IPR011116">
    <property type="entry name" value="SecA_Wing/Scaffold"/>
</dbReference>
<evidence type="ECO:0000256" key="7">
    <source>
        <dbReference type="ARBA" id="ARBA00022519"/>
    </source>
</evidence>
<dbReference type="Gene3D" id="3.40.50.300">
    <property type="entry name" value="P-loop containing nucleotide triphosphate hydrolases"/>
    <property type="match status" value="4"/>
</dbReference>
<evidence type="ECO:0000256" key="14">
    <source>
        <dbReference type="ARBA" id="ARBA00023010"/>
    </source>
</evidence>
<keyword evidence="6 16" id="KW-0963">Cytoplasm</keyword>
<dbReference type="PANTHER" id="PTHR30612">
    <property type="entry name" value="SECA INNER MEMBRANE COMPONENT OF SEC PROTEIN SECRETION SYSTEM"/>
    <property type="match status" value="1"/>
</dbReference>
<evidence type="ECO:0000256" key="4">
    <source>
        <dbReference type="ARBA" id="ARBA00022448"/>
    </source>
</evidence>
<dbReference type="PANTHER" id="PTHR30612:SF0">
    <property type="entry name" value="CHLOROPLAST PROTEIN-TRANSPORTING ATPASE"/>
    <property type="match status" value="1"/>
</dbReference>
<keyword evidence="11 16" id="KW-0067">ATP-binding</keyword>
<dbReference type="GO" id="GO:0005829">
    <property type="term" value="C:cytosol"/>
    <property type="evidence" value="ECO:0007669"/>
    <property type="project" value="TreeGrafter"/>
</dbReference>
<keyword evidence="14 16" id="KW-0811">Translocation</keyword>
<dbReference type="FunFam" id="3.40.50.300:FF:000246">
    <property type="entry name" value="Preprotein translocase subunit SecA"/>
    <property type="match status" value="1"/>
</dbReference>
<dbReference type="EC" id="7.4.2.8" evidence="16"/>
<comment type="caution">
    <text evidence="22">The sequence shown here is derived from an EMBL/GenBank/DDBJ whole genome shotgun (WGS) entry which is preliminary data.</text>
</comment>
<dbReference type="Gene3D" id="1.10.3060.10">
    <property type="entry name" value="Helical scaffold and wing domains of SecA"/>
    <property type="match status" value="1"/>
</dbReference>
<sequence length="884" mass="99721">MVPYDVQLIGGIMLHEGRIAEMATGEGKTLVATMPLYLNALTGRGAHLVTVNDYLARRDSEWMGEIYKRLGLTVGCIQNQMDPPTRRAQYECDITYGTNNEFGFDYLRDNMAVRPEHRVLVDEARTPLIISGPVEHSDQAFDELKPLVERVVRAQMSLVNGWLSEAERLLADPDTQREAGILLLQVERAAPKHKRFMKLVSEQPALKKLITGIELEYLRDKRIHEIDDHLLYAIDEKARNVDLLEKGRELMSPQDPDRFVVPDLAAQLSELEGRAEMAPADMVQERDEIYRAYAAKNERIHNIQALLKAYSLYEKDVEYVVQDGKVLIVDEFTGRLMPGRRYSEGLHQAIEAKEGVKVEGETQTLATITLQNFFRMYEKLAGMTGTAETEAREFWEIYKLDVSVIPTHKPVCREDAEDVVYRTKREKYNAVIEEIAALHEKGQPVLVGTISVEVSELLSRMLKRRGIKHNVLNAKYHQQEAEIVSQAGQRQAVTIATNMAGRGTDIKLGAGVADLGGLHILGTERHESRRIDRQLRGRAGRQGDPGSSRFYLSLEDDLMRLFGSERISGLMQRMGVQEGEVIEHPLVTGAIGRAQKRVEAHNFDIRKHLLEYDNVMNQQRTLVYDLRNQALLSTDMSETVLDSIEEAVRTRAAKSSGGEAAPRDEWNLKGLADDLSYLLMAPARAADLEAHDYSDLEERAVELGVRAYRIREAEFTAPVLRDLERHLYLYTLDEHWRDHLYELDHLKGGIGLRAYGQRDPLIEYKKEAFTLFETLLAEVNEDFVQRLFRVQLVPEAMRAIESRPRARPMVTQHEAAAAFGGSVQAPSEEEETAGAGRGQGTRPPRIAPVRSGPRVGRNDPCPCGSGKKYKKCHMLIDEGVGSGT</sequence>
<keyword evidence="13 16" id="KW-1278">Translocase</keyword>
<dbReference type="SUPFAM" id="SSF81767">
    <property type="entry name" value="Pre-protein crosslinking domain of SecA"/>
    <property type="match status" value="1"/>
</dbReference>
<dbReference type="PROSITE" id="PS51194">
    <property type="entry name" value="HELICASE_CTER"/>
    <property type="match status" value="1"/>
</dbReference>
<dbReference type="GO" id="GO:0006605">
    <property type="term" value="P:protein targeting"/>
    <property type="evidence" value="ECO:0007669"/>
    <property type="project" value="UniProtKB-UniRule"/>
</dbReference>
<evidence type="ECO:0000256" key="3">
    <source>
        <dbReference type="ARBA" id="ARBA00007650"/>
    </source>
</evidence>
<dbReference type="Pfam" id="PF01043">
    <property type="entry name" value="SecA_PP_bind"/>
    <property type="match status" value="1"/>
</dbReference>
<dbReference type="PROSITE" id="PS51192">
    <property type="entry name" value="HELICASE_ATP_BIND_1"/>
    <property type="match status" value="1"/>
</dbReference>
<keyword evidence="12 16" id="KW-0653">Protein transport</keyword>
<comment type="cofactor">
    <cofactor evidence="1">
        <name>Zn(2+)</name>
        <dbReference type="ChEBI" id="CHEBI:29105"/>
    </cofactor>
</comment>
<keyword evidence="15 16" id="KW-0472">Membrane</keyword>
<keyword evidence="5 16" id="KW-1003">Cell membrane</keyword>
<evidence type="ECO:0000313" key="23">
    <source>
        <dbReference type="Proteomes" id="UP000316609"/>
    </source>
</evidence>
<keyword evidence="9 16" id="KW-0547">Nucleotide-binding</keyword>
<keyword evidence="4 16" id="KW-0813">Transport</keyword>
<gene>
    <name evidence="16 22" type="primary">secA</name>
    <name evidence="22" type="ORF">E6K78_09235</name>
</gene>
<dbReference type="GO" id="GO:0008564">
    <property type="term" value="F:protein-exporting ATPase activity"/>
    <property type="evidence" value="ECO:0007669"/>
    <property type="project" value="UniProtKB-EC"/>
</dbReference>
<dbReference type="SUPFAM" id="SSF52540">
    <property type="entry name" value="P-loop containing nucleoside triphosphate hydrolases"/>
    <property type="match status" value="2"/>
</dbReference>
<dbReference type="Gene3D" id="3.90.1440.10">
    <property type="entry name" value="SecA, preprotein cross-linking domain"/>
    <property type="match status" value="1"/>
</dbReference>
<dbReference type="Pfam" id="PF07517">
    <property type="entry name" value="SecA_DEAD"/>
    <property type="match status" value="1"/>
</dbReference>
<dbReference type="GO" id="GO:0065002">
    <property type="term" value="P:intracellular protein transmembrane transport"/>
    <property type="evidence" value="ECO:0007669"/>
    <property type="project" value="UniProtKB-UniRule"/>
</dbReference>
<evidence type="ECO:0000256" key="5">
    <source>
        <dbReference type="ARBA" id="ARBA00022475"/>
    </source>
</evidence>
<feature type="domain" description="Helicase C-terminal" evidence="20">
    <location>
        <begin position="430"/>
        <end position="582"/>
    </location>
</feature>
<dbReference type="InterPro" id="IPR014001">
    <property type="entry name" value="Helicase_ATP-bd"/>
</dbReference>
<dbReference type="HAMAP" id="MF_01382">
    <property type="entry name" value="SecA"/>
    <property type="match status" value="1"/>
</dbReference>
<accession>A0A538TLA6</accession>
<evidence type="ECO:0000256" key="10">
    <source>
        <dbReference type="ARBA" id="ARBA00022833"/>
    </source>
</evidence>
<dbReference type="SMART" id="SM00958">
    <property type="entry name" value="SecA_PP_bind"/>
    <property type="match status" value="1"/>
</dbReference>
<organism evidence="22 23">
    <name type="scientific">Eiseniibacteriota bacterium</name>
    <dbReference type="NCBI Taxonomy" id="2212470"/>
    <lineage>
        <taxon>Bacteria</taxon>
        <taxon>Candidatus Eiseniibacteriota</taxon>
    </lineage>
</organism>
<dbReference type="InterPro" id="IPR036266">
    <property type="entry name" value="SecA_Wing/Scaffold_sf"/>
</dbReference>
<dbReference type="CDD" id="cd17928">
    <property type="entry name" value="DEXDc_SecA"/>
    <property type="match status" value="1"/>
</dbReference>
<dbReference type="InterPro" id="IPR027417">
    <property type="entry name" value="P-loop_NTPase"/>
</dbReference>
<dbReference type="Pfam" id="PF21090">
    <property type="entry name" value="P-loop_SecA"/>
    <property type="match status" value="2"/>
</dbReference>
<evidence type="ECO:0000256" key="17">
    <source>
        <dbReference type="RuleBase" id="RU003874"/>
    </source>
</evidence>
<evidence type="ECO:0000256" key="8">
    <source>
        <dbReference type="ARBA" id="ARBA00022723"/>
    </source>
</evidence>
<dbReference type="GO" id="GO:0005886">
    <property type="term" value="C:plasma membrane"/>
    <property type="evidence" value="ECO:0007669"/>
    <property type="project" value="UniProtKB-SubCell"/>
</dbReference>
<dbReference type="GO" id="GO:0043952">
    <property type="term" value="P:protein transport by the Sec complex"/>
    <property type="evidence" value="ECO:0007669"/>
    <property type="project" value="TreeGrafter"/>
</dbReference>
<dbReference type="SUPFAM" id="SSF81886">
    <property type="entry name" value="Helical scaffold and wing domains of SecA"/>
    <property type="match status" value="1"/>
</dbReference>
<dbReference type="InterPro" id="IPR020937">
    <property type="entry name" value="SecA_CS"/>
</dbReference>
<dbReference type="GO" id="GO:0046872">
    <property type="term" value="F:metal ion binding"/>
    <property type="evidence" value="ECO:0007669"/>
    <property type="project" value="UniProtKB-KW"/>
</dbReference>
<comment type="catalytic activity">
    <reaction evidence="16">
        <text>ATP + H2O + cellular proteinSide 1 = ADP + phosphate + cellular proteinSide 2.</text>
        <dbReference type="EC" id="7.4.2.8"/>
    </reaction>
</comment>
<proteinExistence type="inferred from homology"/>
<name>A0A538TLA6_UNCEI</name>
<evidence type="ECO:0000256" key="12">
    <source>
        <dbReference type="ARBA" id="ARBA00022927"/>
    </source>
</evidence>
<keyword evidence="7" id="KW-0997">Cell inner membrane</keyword>
<feature type="binding site" evidence="16">
    <location>
        <begin position="25"/>
        <end position="29"/>
    </location>
    <ligand>
        <name>ATP</name>
        <dbReference type="ChEBI" id="CHEBI:30616"/>
    </ligand>
</feature>
<dbReference type="SMART" id="SM00957">
    <property type="entry name" value="SecA_DEAD"/>
    <property type="match status" value="1"/>
</dbReference>
<comment type="function">
    <text evidence="16">Part of the Sec protein translocase complex. Interacts with the SecYEG preprotein conducting channel. Has a central role in coupling the hydrolysis of ATP to the transfer of proteins into and across the cell membrane, serving as an ATP-driven molecular motor driving the stepwise translocation of polypeptide chains across the membrane.</text>
</comment>
<dbReference type="PRINTS" id="PR00906">
    <property type="entry name" value="SECA"/>
</dbReference>
<dbReference type="Pfam" id="PF02810">
    <property type="entry name" value="SEC-C"/>
    <property type="match status" value="1"/>
</dbReference>
<keyword evidence="10" id="KW-0862">Zinc</keyword>
<feature type="domain" description="SecA family profile" evidence="21">
    <location>
        <begin position="1"/>
        <end position="583"/>
    </location>
</feature>
<dbReference type="InterPro" id="IPR004027">
    <property type="entry name" value="SEC_C_motif"/>
</dbReference>
<dbReference type="Proteomes" id="UP000316609">
    <property type="component" value="Unassembled WGS sequence"/>
</dbReference>
<dbReference type="InterPro" id="IPR014018">
    <property type="entry name" value="SecA_motor_DEAD"/>
</dbReference>
<dbReference type="InterPro" id="IPR036670">
    <property type="entry name" value="SecA_X-link_sf"/>
</dbReference>
<evidence type="ECO:0000313" key="22">
    <source>
        <dbReference type="EMBL" id="TMQ64404.1"/>
    </source>
</evidence>
<dbReference type="InterPro" id="IPR011130">
    <property type="entry name" value="SecA_preprotein_X-link_dom"/>
</dbReference>
<feature type="binding site" evidence="16">
    <location>
        <position position="7"/>
    </location>
    <ligand>
        <name>ATP</name>
        <dbReference type="ChEBI" id="CHEBI:30616"/>
    </ligand>
</feature>
<reference evidence="22 23" key="1">
    <citation type="journal article" date="2019" name="Nat. Microbiol.">
        <title>Mediterranean grassland soil C-N compound turnover is dependent on rainfall and depth, and is mediated by genomically divergent microorganisms.</title>
        <authorList>
            <person name="Diamond S."/>
            <person name="Andeer P.F."/>
            <person name="Li Z."/>
            <person name="Crits-Christoph A."/>
            <person name="Burstein D."/>
            <person name="Anantharaman K."/>
            <person name="Lane K.R."/>
            <person name="Thomas B.C."/>
            <person name="Pan C."/>
            <person name="Northen T.R."/>
            <person name="Banfield J.F."/>
        </authorList>
    </citation>
    <scope>NUCLEOTIDE SEQUENCE [LARGE SCALE GENOMIC DNA]</scope>
    <source>
        <strain evidence="22">WS_8</strain>
    </source>
</reference>
<evidence type="ECO:0000259" key="21">
    <source>
        <dbReference type="PROSITE" id="PS51196"/>
    </source>
</evidence>